<name>A0A2P7TYW1_9NEIS</name>
<dbReference type="InterPro" id="IPR011990">
    <property type="entry name" value="TPR-like_helical_dom_sf"/>
</dbReference>
<reference evidence="10 11" key="1">
    <citation type="submission" date="2018-03" db="EMBL/GenBank/DDBJ databases">
        <title>Neisseria weixii sp. nov., isolated from the intestinal contents of Tibetan Plateau pika (Ochotona curzoniae) in Yushu, Qinghai Province, China.</title>
        <authorList>
            <person name="Gui Z."/>
        </authorList>
    </citation>
    <scope>NUCLEOTIDE SEQUENCE [LARGE SCALE GENOMIC DNA]</scope>
    <source>
        <strain evidence="10 11">ATCC 51483</strain>
    </source>
</reference>
<protein>
    <submittedName>
        <fullName evidence="10">Uncharacterized protein</fullName>
    </submittedName>
</protein>
<evidence type="ECO:0000256" key="3">
    <source>
        <dbReference type="ARBA" id="ARBA00022692"/>
    </source>
</evidence>
<dbReference type="Pfam" id="PF04575">
    <property type="entry name" value="SlipAM"/>
    <property type="match status" value="1"/>
</dbReference>
<dbReference type="Pfam" id="PF24575">
    <property type="entry name" value="TPR_Slam"/>
    <property type="match status" value="1"/>
</dbReference>
<evidence type="ECO:0000313" key="11">
    <source>
        <dbReference type="Proteomes" id="UP000241868"/>
    </source>
</evidence>
<comment type="subcellular location">
    <subcellularLocation>
        <location evidence="1">Cell outer membrane</location>
        <topology evidence="1">Multi-pass membrane protein</topology>
    </subcellularLocation>
</comment>
<dbReference type="Proteomes" id="UP000241868">
    <property type="component" value="Unassembled WGS sequence"/>
</dbReference>
<accession>A0A2P7TYW1</accession>
<keyword evidence="6" id="KW-0998">Cell outer membrane</keyword>
<dbReference type="OrthoDB" id="6655393at2"/>
<dbReference type="SUPFAM" id="SSF48452">
    <property type="entry name" value="TPR-like"/>
    <property type="match status" value="1"/>
</dbReference>
<evidence type="ECO:0000256" key="6">
    <source>
        <dbReference type="ARBA" id="ARBA00023237"/>
    </source>
</evidence>
<keyword evidence="2" id="KW-1134">Transmembrane beta strand</keyword>
<evidence type="ECO:0000256" key="2">
    <source>
        <dbReference type="ARBA" id="ARBA00022452"/>
    </source>
</evidence>
<dbReference type="InterPro" id="IPR057556">
    <property type="entry name" value="TPR_Slam"/>
</dbReference>
<evidence type="ECO:0000259" key="8">
    <source>
        <dbReference type="Pfam" id="PF04575"/>
    </source>
</evidence>
<proteinExistence type="inferred from homology"/>
<dbReference type="AlphaFoldDB" id="A0A2P7TYW1"/>
<dbReference type="Gene3D" id="1.25.40.10">
    <property type="entry name" value="Tetratricopeptide repeat domain"/>
    <property type="match status" value="1"/>
</dbReference>
<organism evidence="10 11">
    <name type="scientific">Neisseria iguanae</name>
    <dbReference type="NCBI Taxonomy" id="90242"/>
    <lineage>
        <taxon>Bacteria</taxon>
        <taxon>Pseudomonadati</taxon>
        <taxon>Pseudomonadota</taxon>
        <taxon>Betaproteobacteria</taxon>
        <taxon>Neisseriales</taxon>
        <taxon>Neisseriaceae</taxon>
        <taxon>Neisseria</taxon>
    </lineage>
</organism>
<evidence type="ECO:0000256" key="4">
    <source>
        <dbReference type="ARBA" id="ARBA00022729"/>
    </source>
</evidence>
<evidence type="ECO:0000259" key="9">
    <source>
        <dbReference type="Pfam" id="PF24575"/>
    </source>
</evidence>
<gene>
    <name evidence="10" type="ORF">C7N83_09605</name>
</gene>
<evidence type="ECO:0000256" key="1">
    <source>
        <dbReference type="ARBA" id="ARBA00004571"/>
    </source>
</evidence>
<evidence type="ECO:0000313" key="10">
    <source>
        <dbReference type="EMBL" id="PSJ79881.1"/>
    </source>
</evidence>
<feature type="domain" description="Surface lipoprotein assembly modifier N-terminal TPR repeats region" evidence="9">
    <location>
        <begin position="4"/>
        <end position="88"/>
    </location>
</feature>
<comment type="caution">
    <text evidence="10">The sequence shown here is derived from an EMBL/GenBank/DDBJ whole genome shotgun (WGS) entry which is preliminary data.</text>
</comment>
<evidence type="ECO:0000256" key="7">
    <source>
        <dbReference type="ARBA" id="ARBA00023609"/>
    </source>
</evidence>
<dbReference type="GO" id="GO:0009279">
    <property type="term" value="C:cell outer membrane"/>
    <property type="evidence" value="ECO:0007669"/>
    <property type="project" value="UniProtKB-SubCell"/>
</dbReference>
<keyword evidence="5" id="KW-0472">Membrane</keyword>
<evidence type="ECO:0000256" key="5">
    <source>
        <dbReference type="ARBA" id="ARBA00023136"/>
    </source>
</evidence>
<comment type="similarity">
    <text evidence="7">Belongs to the Slam family.</text>
</comment>
<feature type="domain" description="Surface lipoprotein assembly modifier C-terminal" evidence="8">
    <location>
        <begin position="119"/>
        <end position="406"/>
    </location>
</feature>
<dbReference type="EMBL" id="PXYY01000065">
    <property type="protein sequence ID" value="PSJ79881.1"/>
    <property type="molecule type" value="Genomic_DNA"/>
</dbReference>
<sequence>MVPLINQALVGKHWDLLVNLLALYRTTDAPDETLIAYAEGALLRGRGEVGKAVEHYRKIVATNPDLPYVKLDLGLMLVEDKQYREAERMLAEVEAAEVTPATRRLAAAYRSTTEKAQAWQPDISLQYTRTDNVNNASNERIIEWQGRRWTKNSDSLPKSAEGFRYGAGVQRDVNIGGNHFAHLNLRGDGVYYWDNHDYSEQSLSVAAGYKNQNARQSWGVIPFVEQNWLGSSRYSRLHGANLEYRRSLSPRWQLMLNASRTEKRYQEARTAARYDGFSHLLSATALYRATDSWLLFGGADKQWDNLHSAEDSSERLGTVKTFNNGLGTRLSLRYARRRFDAPETLVYGYIRKDHEYQAQAAVWHQKISWKGLTPRLNFRYLNIKSNMPGFYSRKSAQWFVSVEKAF</sequence>
<keyword evidence="11" id="KW-1185">Reference proteome</keyword>
<dbReference type="InterPro" id="IPR007655">
    <property type="entry name" value="Slam_C"/>
</dbReference>
<keyword evidence="4" id="KW-0732">Signal</keyword>
<keyword evidence="3" id="KW-0812">Transmembrane</keyword>